<dbReference type="InterPro" id="IPR002376">
    <property type="entry name" value="Formyl_transf_N"/>
</dbReference>
<sequence length="325" mass="35043">MEKTGPRGIGVKGESVRVVFCGTPEFAVPTLLALHERGVDVVQVVTQPDRPRGRGQKSAPPPVKITAERLGLSVLQPHRIRDPEVVRYLASLPAHALVLVAYGQILPGRLLSAFPFGALNVHPSLLPRYRGAAPIQRAILHGDSETGVSIMLMDEGLDTGPVLAVERVPIGTEDTFGTLHDTLARVGADLLCRTLDAWVQGRCHPVAQDDAHAVLAPPIQKHELHVTWEESAASVWCRIRALDPWPGAFGFYGSKRIKFFQARLSSYTAQGRPGEILGLCRDGLLVCAGDGATVALGRLQLEGRKPVSADAFLRGYDLPVGSMFS</sequence>
<dbReference type="GO" id="GO:0004479">
    <property type="term" value="F:methionyl-tRNA formyltransferase activity"/>
    <property type="evidence" value="ECO:0007669"/>
    <property type="project" value="UniProtKB-UniRule"/>
</dbReference>
<feature type="domain" description="Formyl transferase N-terminal" evidence="6">
    <location>
        <begin position="17"/>
        <end position="194"/>
    </location>
</feature>
<dbReference type="Proteomes" id="UP000276223">
    <property type="component" value="Unassembled WGS sequence"/>
</dbReference>
<comment type="function">
    <text evidence="5">Attaches a formyl group to the free amino group of methionyl-tRNA(fMet). The formyl group appears to play a dual role in the initiator identity of N-formylmethionyl-tRNA by promoting its recognition by IF2 and preventing the misappropriation of this tRNA by the elongation apparatus.</text>
</comment>
<feature type="binding site" evidence="5">
    <location>
        <begin position="124"/>
        <end position="127"/>
    </location>
    <ligand>
        <name>(6S)-5,6,7,8-tetrahydrofolate</name>
        <dbReference type="ChEBI" id="CHEBI:57453"/>
    </ligand>
</feature>
<name>A0A3N1UKR3_9BACT</name>
<evidence type="ECO:0000256" key="5">
    <source>
        <dbReference type="HAMAP-Rule" id="MF_00182"/>
    </source>
</evidence>
<dbReference type="EMBL" id="RJVA01000014">
    <property type="protein sequence ID" value="ROQ90723.1"/>
    <property type="molecule type" value="Genomic_DNA"/>
</dbReference>
<dbReference type="SUPFAM" id="SSF50486">
    <property type="entry name" value="FMT C-terminal domain-like"/>
    <property type="match status" value="1"/>
</dbReference>
<dbReference type="InterPro" id="IPR036477">
    <property type="entry name" value="Formyl_transf_N_sf"/>
</dbReference>
<dbReference type="SUPFAM" id="SSF53328">
    <property type="entry name" value="Formyltransferase"/>
    <property type="match status" value="1"/>
</dbReference>
<dbReference type="Pfam" id="PF02911">
    <property type="entry name" value="Formyl_trans_C"/>
    <property type="match status" value="1"/>
</dbReference>
<dbReference type="EC" id="2.1.2.9" evidence="2 5"/>
<feature type="domain" description="Formyl transferase C-terminal" evidence="7">
    <location>
        <begin position="219"/>
        <end position="316"/>
    </location>
</feature>
<dbReference type="CDD" id="cd08646">
    <property type="entry name" value="FMT_core_Met-tRNA-FMT_N"/>
    <property type="match status" value="1"/>
</dbReference>
<organism evidence="8 9">
    <name type="scientific">Desulfosoma caldarium</name>
    <dbReference type="NCBI Taxonomy" id="610254"/>
    <lineage>
        <taxon>Bacteria</taxon>
        <taxon>Pseudomonadati</taxon>
        <taxon>Thermodesulfobacteriota</taxon>
        <taxon>Syntrophobacteria</taxon>
        <taxon>Syntrophobacterales</taxon>
        <taxon>Syntrophobacteraceae</taxon>
        <taxon>Desulfosoma</taxon>
    </lineage>
</organism>
<keyword evidence="9" id="KW-1185">Reference proteome</keyword>
<proteinExistence type="inferred from homology"/>
<reference evidence="8 9" key="1">
    <citation type="submission" date="2018-11" db="EMBL/GenBank/DDBJ databases">
        <title>Genomic Encyclopedia of Type Strains, Phase IV (KMG-IV): sequencing the most valuable type-strain genomes for metagenomic binning, comparative biology and taxonomic classification.</title>
        <authorList>
            <person name="Goeker M."/>
        </authorList>
    </citation>
    <scope>NUCLEOTIDE SEQUENCE [LARGE SCALE GENOMIC DNA]</scope>
    <source>
        <strain evidence="8 9">DSM 22027</strain>
    </source>
</reference>
<dbReference type="InterPro" id="IPR005794">
    <property type="entry name" value="Fmt"/>
</dbReference>
<evidence type="ECO:0000256" key="1">
    <source>
        <dbReference type="ARBA" id="ARBA00010699"/>
    </source>
</evidence>
<dbReference type="AlphaFoldDB" id="A0A3N1UKR3"/>
<dbReference type="GO" id="GO:0005829">
    <property type="term" value="C:cytosol"/>
    <property type="evidence" value="ECO:0007669"/>
    <property type="project" value="TreeGrafter"/>
</dbReference>
<accession>A0A3N1UKR3</accession>
<keyword evidence="4 5" id="KW-0648">Protein biosynthesis</keyword>
<evidence type="ECO:0000313" key="9">
    <source>
        <dbReference type="Proteomes" id="UP000276223"/>
    </source>
</evidence>
<dbReference type="PROSITE" id="PS00373">
    <property type="entry name" value="GART"/>
    <property type="match status" value="1"/>
</dbReference>
<dbReference type="InterPro" id="IPR011034">
    <property type="entry name" value="Formyl_transferase-like_C_sf"/>
</dbReference>
<dbReference type="CDD" id="cd08704">
    <property type="entry name" value="Met_tRNA_FMT_C"/>
    <property type="match status" value="1"/>
</dbReference>
<dbReference type="InterPro" id="IPR005793">
    <property type="entry name" value="Formyl_trans_C"/>
</dbReference>
<keyword evidence="3 5" id="KW-0808">Transferase</keyword>
<evidence type="ECO:0000259" key="6">
    <source>
        <dbReference type="Pfam" id="PF00551"/>
    </source>
</evidence>
<dbReference type="NCBIfam" id="TIGR00460">
    <property type="entry name" value="fmt"/>
    <property type="match status" value="1"/>
</dbReference>
<dbReference type="InterPro" id="IPR044135">
    <property type="entry name" value="Met-tRNA-FMT_C"/>
</dbReference>
<gene>
    <name evidence="5" type="primary">fmt</name>
    <name evidence="8" type="ORF">EDC27_2613</name>
</gene>
<dbReference type="PANTHER" id="PTHR11138">
    <property type="entry name" value="METHIONYL-TRNA FORMYLTRANSFERASE"/>
    <property type="match status" value="1"/>
</dbReference>
<dbReference type="InterPro" id="IPR041711">
    <property type="entry name" value="Met-tRNA-FMT_N"/>
</dbReference>
<comment type="caution">
    <text evidence="8">The sequence shown here is derived from an EMBL/GenBank/DDBJ whole genome shotgun (WGS) entry which is preliminary data.</text>
</comment>
<evidence type="ECO:0000256" key="4">
    <source>
        <dbReference type="ARBA" id="ARBA00022917"/>
    </source>
</evidence>
<dbReference type="Gene3D" id="3.40.50.12230">
    <property type="match status" value="1"/>
</dbReference>
<comment type="similarity">
    <text evidence="1 5">Belongs to the Fmt family.</text>
</comment>
<dbReference type="OrthoDB" id="9802815at2"/>
<dbReference type="InterPro" id="IPR001555">
    <property type="entry name" value="GART_AS"/>
</dbReference>
<evidence type="ECO:0000256" key="3">
    <source>
        <dbReference type="ARBA" id="ARBA00022679"/>
    </source>
</evidence>
<evidence type="ECO:0000256" key="2">
    <source>
        <dbReference type="ARBA" id="ARBA00012261"/>
    </source>
</evidence>
<dbReference type="HAMAP" id="MF_00182">
    <property type="entry name" value="Formyl_trans"/>
    <property type="match status" value="1"/>
</dbReference>
<evidence type="ECO:0000259" key="7">
    <source>
        <dbReference type="Pfam" id="PF02911"/>
    </source>
</evidence>
<dbReference type="Pfam" id="PF00551">
    <property type="entry name" value="Formyl_trans_N"/>
    <property type="match status" value="1"/>
</dbReference>
<dbReference type="RefSeq" id="WP_123291068.1">
    <property type="nucleotide sequence ID" value="NZ_RJVA01000014.1"/>
</dbReference>
<evidence type="ECO:0000313" key="8">
    <source>
        <dbReference type="EMBL" id="ROQ90723.1"/>
    </source>
</evidence>
<dbReference type="PANTHER" id="PTHR11138:SF5">
    <property type="entry name" value="METHIONYL-TRNA FORMYLTRANSFERASE, MITOCHONDRIAL"/>
    <property type="match status" value="1"/>
</dbReference>
<protein>
    <recommendedName>
        <fullName evidence="2 5">Methionyl-tRNA formyltransferase</fullName>
        <ecNumber evidence="2 5">2.1.2.9</ecNumber>
    </recommendedName>
</protein>
<comment type="catalytic activity">
    <reaction evidence="5">
        <text>L-methionyl-tRNA(fMet) + (6R)-10-formyltetrahydrofolate = N-formyl-L-methionyl-tRNA(fMet) + (6S)-5,6,7,8-tetrahydrofolate + H(+)</text>
        <dbReference type="Rhea" id="RHEA:24380"/>
        <dbReference type="Rhea" id="RHEA-COMP:9952"/>
        <dbReference type="Rhea" id="RHEA-COMP:9953"/>
        <dbReference type="ChEBI" id="CHEBI:15378"/>
        <dbReference type="ChEBI" id="CHEBI:57453"/>
        <dbReference type="ChEBI" id="CHEBI:78530"/>
        <dbReference type="ChEBI" id="CHEBI:78844"/>
        <dbReference type="ChEBI" id="CHEBI:195366"/>
        <dbReference type="EC" id="2.1.2.9"/>
    </reaction>
</comment>